<reference evidence="1 2" key="1">
    <citation type="submission" date="2020-08" db="EMBL/GenBank/DDBJ databases">
        <title>Arenibacter gaetbuli sp. nov., isolated from a sand dune.</title>
        <authorList>
            <person name="Park S."/>
            <person name="Yoon J.-H."/>
        </authorList>
    </citation>
    <scope>NUCLEOTIDE SEQUENCE [LARGE SCALE GENOMIC DNA]</scope>
    <source>
        <strain evidence="1 2">BSSL-BM3</strain>
    </source>
</reference>
<accession>A0ABR7QQX2</accession>
<evidence type="ECO:0000313" key="2">
    <source>
        <dbReference type="Proteomes" id="UP000618952"/>
    </source>
</evidence>
<organism evidence="1 2">
    <name type="scientific">Arenibacter arenosicollis</name>
    <dbReference type="NCBI Taxonomy" id="2762274"/>
    <lineage>
        <taxon>Bacteria</taxon>
        <taxon>Pseudomonadati</taxon>
        <taxon>Bacteroidota</taxon>
        <taxon>Flavobacteriia</taxon>
        <taxon>Flavobacteriales</taxon>
        <taxon>Flavobacteriaceae</taxon>
        <taxon>Arenibacter</taxon>
    </lineage>
</organism>
<proteinExistence type="predicted"/>
<comment type="caution">
    <text evidence="1">The sequence shown here is derived from an EMBL/GenBank/DDBJ whole genome shotgun (WGS) entry which is preliminary data.</text>
</comment>
<name>A0ABR7QQX2_9FLAO</name>
<dbReference type="Proteomes" id="UP000618952">
    <property type="component" value="Unassembled WGS sequence"/>
</dbReference>
<gene>
    <name evidence="1" type="ORF">H4O18_16475</name>
</gene>
<dbReference type="InterPro" id="IPR024248">
    <property type="entry name" value="DUF2695"/>
</dbReference>
<evidence type="ECO:0000313" key="1">
    <source>
        <dbReference type="EMBL" id="MBC8769595.1"/>
    </source>
</evidence>
<dbReference type="Pfam" id="PF10905">
    <property type="entry name" value="DUF2695"/>
    <property type="match status" value="1"/>
</dbReference>
<dbReference type="EMBL" id="JACLHY010000020">
    <property type="protein sequence ID" value="MBC8769595.1"/>
    <property type="molecule type" value="Genomic_DNA"/>
</dbReference>
<keyword evidence="2" id="KW-1185">Reference proteome</keyword>
<protein>
    <submittedName>
        <fullName evidence="1">DUF2695 domain-containing protein</fullName>
    </submittedName>
</protein>
<sequence length="228" mass="26407">MTLLTENQVTELCLFIENRIEKNGCDHSLKNTFEWAEKNGINKADLIDVLKLNGGFCDCEVTFNLPEDCDLELESENKEMDFKNPFKIPLNFQQTENKVYTKALFSSSEYDHNNYTKNGELLIPAPFGFKPKKRVRKSMHFFNGTESEMPTEIGIVKEIEPINGKEFAKKIRDLKLDSLSRFSERDAEYYFSRIEKIDIGKPMGTHFMERTGIGGTKVELKVHKVIFR</sequence>
<dbReference type="RefSeq" id="WP_187586576.1">
    <property type="nucleotide sequence ID" value="NZ_JACLHY010000020.1"/>
</dbReference>